<dbReference type="Proteomes" id="UP000268321">
    <property type="component" value="Unassembled WGS sequence"/>
</dbReference>
<feature type="transmembrane region" description="Helical" evidence="7">
    <location>
        <begin position="135"/>
        <end position="157"/>
    </location>
</feature>
<proteinExistence type="inferred from homology"/>
<evidence type="ECO:0000256" key="1">
    <source>
        <dbReference type="ARBA" id="ARBA00004141"/>
    </source>
</evidence>
<keyword evidence="5 7" id="KW-1133">Transmembrane helix</keyword>
<reference evidence="9" key="1">
    <citation type="journal article" date="2018" name="Nat. Microbiol.">
        <title>Leveraging single-cell genomics to expand the fungal tree of life.</title>
        <authorList>
            <person name="Ahrendt S.R."/>
            <person name="Quandt C.A."/>
            <person name="Ciobanu D."/>
            <person name="Clum A."/>
            <person name="Salamov A."/>
            <person name="Andreopoulos B."/>
            <person name="Cheng J.F."/>
            <person name="Woyke T."/>
            <person name="Pelin A."/>
            <person name="Henrissat B."/>
            <person name="Reynolds N.K."/>
            <person name="Benny G.L."/>
            <person name="Smith M.E."/>
            <person name="James T.Y."/>
            <person name="Grigoriev I.V."/>
        </authorList>
    </citation>
    <scope>NUCLEOTIDE SEQUENCE [LARGE SCALE GENOMIC DNA]</scope>
    <source>
        <strain evidence="9">Baker2002</strain>
    </source>
</reference>
<comment type="similarity">
    <text evidence="2">Belongs to the SLC43A transporter (TC 2.A.1.44) family.</text>
</comment>
<comment type="subcellular location">
    <subcellularLocation>
        <location evidence="1">Membrane</location>
        <topology evidence="1">Multi-pass membrane protein</topology>
    </subcellularLocation>
</comment>
<evidence type="ECO:0000256" key="6">
    <source>
        <dbReference type="ARBA" id="ARBA00023136"/>
    </source>
</evidence>
<sequence length="298" mass="32281">MAKKLVLVDKYLCGYVLLVLGGSFVFISCFQLAKIAKTVLDDSGKLLNRDLSGKTTGANKTRSVYEIEVEQRLLASSGGIIHGYTVTEKLKSPCFGLMAAFTTVQMLRINFFVATIKAQELYFYKGEALTTGINYVFDLALPAGGIAAIPFIGLVLVNITTLQVSLLSGISVVIGVAGCFAWLPATYAGIVLMCLYRPFFYIKVSYYCAKVFGFDTFGSVYGTLICFSGLCNILQLEMNHVIHGYFTGDPVPVNATLTGATVVCAGLLVGFVRSQERAMLRHNLEREAKGVAATALLY</sequence>
<feature type="transmembrane region" description="Helical" evidence="7">
    <location>
        <begin position="12"/>
        <end position="33"/>
    </location>
</feature>
<evidence type="ECO:0000313" key="8">
    <source>
        <dbReference type="EMBL" id="RKP28936.1"/>
    </source>
</evidence>
<dbReference type="PANTHER" id="PTHR20772">
    <property type="entry name" value="PROTEIN FMP42"/>
    <property type="match status" value="1"/>
</dbReference>
<feature type="transmembrane region" description="Helical" evidence="7">
    <location>
        <begin position="217"/>
        <end position="235"/>
    </location>
</feature>
<keyword evidence="4 7" id="KW-0812">Transmembrane</keyword>
<evidence type="ECO:0000256" key="5">
    <source>
        <dbReference type="ARBA" id="ARBA00022989"/>
    </source>
</evidence>
<dbReference type="InterPro" id="IPR052599">
    <property type="entry name" value="SLC43A_AATransporter"/>
</dbReference>
<keyword evidence="6 7" id="KW-0472">Membrane</keyword>
<feature type="transmembrane region" description="Helical" evidence="7">
    <location>
        <begin position="255"/>
        <end position="272"/>
    </location>
</feature>
<feature type="transmembrane region" description="Helical" evidence="7">
    <location>
        <begin position="169"/>
        <end position="196"/>
    </location>
</feature>
<evidence type="ECO:0000256" key="7">
    <source>
        <dbReference type="SAM" id="Phobius"/>
    </source>
</evidence>
<keyword evidence="9" id="KW-1185">Reference proteome</keyword>
<dbReference type="PANTHER" id="PTHR20772:SF2">
    <property type="entry name" value="PROTEIN FMP42"/>
    <property type="match status" value="1"/>
</dbReference>
<evidence type="ECO:0000256" key="3">
    <source>
        <dbReference type="ARBA" id="ARBA00022448"/>
    </source>
</evidence>
<keyword evidence="3" id="KW-0813">Transport</keyword>
<dbReference type="PROSITE" id="PS51257">
    <property type="entry name" value="PROKAR_LIPOPROTEIN"/>
    <property type="match status" value="1"/>
</dbReference>
<organism evidence="8 9">
    <name type="scientific">Metschnikowia bicuspidata</name>
    <dbReference type="NCBI Taxonomy" id="27322"/>
    <lineage>
        <taxon>Eukaryota</taxon>
        <taxon>Fungi</taxon>
        <taxon>Dikarya</taxon>
        <taxon>Ascomycota</taxon>
        <taxon>Saccharomycotina</taxon>
        <taxon>Pichiomycetes</taxon>
        <taxon>Metschnikowiaceae</taxon>
        <taxon>Metschnikowia</taxon>
    </lineage>
</organism>
<accession>A0A4P9Z8D7</accession>
<dbReference type="EMBL" id="ML004534">
    <property type="protein sequence ID" value="RKP28936.1"/>
    <property type="molecule type" value="Genomic_DNA"/>
</dbReference>
<dbReference type="GO" id="GO:0000329">
    <property type="term" value="C:fungal-type vacuole membrane"/>
    <property type="evidence" value="ECO:0007669"/>
    <property type="project" value="TreeGrafter"/>
</dbReference>
<feature type="transmembrane region" description="Helical" evidence="7">
    <location>
        <begin position="95"/>
        <end position="114"/>
    </location>
</feature>
<gene>
    <name evidence="8" type="ORF">METBISCDRAFT_24691</name>
</gene>
<dbReference type="AlphaFoldDB" id="A0A4P9Z8D7"/>
<name>A0A4P9Z8D7_9ASCO</name>
<evidence type="ECO:0000256" key="4">
    <source>
        <dbReference type="ARBA" id="ARBA00022692"/>
    </source>
</evidence>
<protein>
    <submittedName>
        <fullName evidence="8">Uncharacterized protein</fullName>
    </submittedName>
</protein>
<dbReference type="OrthoDB" id="330047at2759"/>
<evidence type="ECO:0000313" key="9">
    <source>
        <dbReference type="Proteomes" id="UP000268321"/>
    </source>
</evidence>
<evidence type="ECO:0000256" key="2">
    <source>
        <dbReference type="ARBA" id="ARBA00006595"/>
    </source>
</evidence>